<reference evidence="2" key="1">
    <citation type="journal article" date="2009" name="PLoS Genet.">
        <title>Sequencing, mapping, and analysis of 27,455 maize full-length cDNAs.</title>
        <authorList>
            <person name="Soderlund C."/>
            <person name="Descour A."/>
            <person name="Kudrna D."/>
            <person name="Bomhoff M."/>
            <person name="Boyd L."/>
            <person name="Currie J."/>
            <person name="Angelova A."/>
            <person name="Collura K."/>
            <person name="Wissotski M."/>
            <person name="Ashley E."/>
            <person name="Morrow D."/>
            <person name="Fernandes J."/>
            <person name="Walbot V."/>
            <person name="Yu Y."/>
        </authorList>
    </citation>
    <scope>NUCLEOTIDE SEQUENCE</scope>
    <source>
        <strain evidence="2">B73</strain>
    </source>
</reference>
<dbReference type="SUPFAM" id="SSF52091">
    <property type="entry name" value="SpoIIaa-like"/>
    <property type="match status" value="1"/>
</dbReference>
<evidence type="ECO:0000259" key="1">
    <source>
        <dbReference type="PROSITE" id="PS50801"/>
    </source>
</evidence>
<dbReference type="EMBL" id="BT035520">
    <property type="protein sequence ID" value="ACF80525.1"/>
    <property type="molecule type" value="mRNA"/>
</dbReference>
<proteinExistence type="evidence at transcript level"/>
<dbReference type="Pfam" id="PF01740">
    <property type="entry name" value="STAS"/>
    <property type="match status" value="1"/>
</dbReference>
<name>B4FEI2_MAIZE</name>
<dbReference type="CDD" id="cd07042">
    <property type="entry name" value="STAS_SulP_like_sulfate_transporter"/>
    <property type="match status" value="1"/>
</dbReference>
<organism evidence="2">
    <name type="scientific">Zea mays</name>
    <name type="common">Maize</name>
    <dbReference type="NCBI Taxonomy" id="4577"/>
    <lineage>
        <taxon>Eukaryota</taxon>
        <taxon>Viridiplantae</taxon>
        <taxon>Streptophyta</taxon>
        <taxon>Embryophyta</taxon>
        <taxon>Tracheophyta</taxon>
        <taxon>Spermatophyta</taxon>
        <taxon>Magnoliopsida</taxon>
        <taxon>Liliopsida</taxon>
        <taxon>Poales</taxon>
        <taxon>Poaceae</taxon>
        <taxon>PACMAD clade</taxon>
        <taxon>Panicoideae</taxon>
        <taxon>Andropogonodae</taxon>
        <taxon>Andropogoneae</taxon>
        <taxon>Tripsacinae</taxon>
        <taxon>Zea</taxon>
    </lineage>
</organism>
<protein>
    <recommendedName>
        <fullName evidence="1">STAS domain-containing protein</fullName>
    </recommendedName>
</protein>
<dbReference type="AlphaFoldDB" id="B4FEI2"/>
<dbReference type="InterPro" id="IPR002645">
    <property type="entry name" value="STAS_dom"/>
</dbReference>
<dbReference type="ExpressionAtlas" id="B4FEI2">
    <property type="expression patterns" value="baseline and differential"/>
</dbReference>
<dbReference type="PROSITE" id="PS50801">
    <property type="entry name" value="STAS"/>
    <property type="match status" value="1"/>
</dbReference>
<dbReference type="Gene3D" id="3.30.750.24">
    <property type="entry name" value="STAS domain"/>
    <property type="match status" value="1"/>
</dbReference>
<accession>B4FEI2</accession>
<evidence type="ECO:0000313" key="2">
    <source>
        <dbReference type="EMBL" id="ACF80525.1"/>
    </source>
</evidence>
<dbReference type="InterPro" id="IPR036513">
    <property type="entry name" value="STAS_dom_sf"/>
</dbReference>
<feature type="domain" description="STAS" evidence="1">
    <location>
        <begin position="1"/>
        <end position="67"/>
    </location>
</feature>
<sequence length="78" mass="8271">MSSVVNIDTSGLTALEEIHKELVSLGLQMAIASPGWKAVQKMKVSQVVDRVGQDWIFMTVGEAVEACLAAHKGTALAC</sequence>